<comment type="caution">
    <text evidence="3">The sequence shown here is derived from an EMBL/GenBank/DDBJ whole genome shotgun (WGS) entry which is preliminary data.</text>
</comment>
<keyword evidence="4" id="KW-1185">Reference proteome</keyword>
<dbReference type="SUPFAM" id="SSF52266">
    <property type="entry name" value="SGNH hydrolase"/>
    <property type="match status" value="1"/>
</dbReference>
<dbReference type="InterPro" id="IPR003018">
    <property type="entry name" value="GAF"/>
</dbReference>
<feature type="domain" description="SGNH hydrolase-type esterase" evidence="2">
    <location>
        <begin position="8"/>
        <end position="166"/>
    </location>
</feature>
<evidence type="ECO:0000259" key="2">
    <source>
        <dbReference type="Pfam" id="PF13472"/>
    </source>
</evidence>
<accession>A0ABN1VWD4</accession>
<evidence type="ECO:0000313" key="4">
    <source>
        <dbReference type="Proteomes" id="UP001500943"/>
    </source>
</evidence>
<dbReference type="CDD" id="cd01836">
    <property type="entry name" value="FeeA_FeeB_like"/>
    <property type="match status" value="1"/>
</dbReference>
<proteinExistence type="predicted"/>
<dbReference type="InterPro" id="IPR013830">
    <property type="entry name" value="SGNH_hydro"/>
</dbReference>
<feature type="domain" description="GAF" evidence="1">
    <location>
        <begin position="228"/>
        <end position="340"/>
    </location>
</feature>
<evidence type="ECO:0000313" key="3">
    <source>
        <dbReference type="EMBL" id="GAA1224809.1"/>
    </source>
</evidence>
<dbReference type="EMBL" id="BAAAKW010000060">
    <property type="protein sequence ID" value="GAA1224809.1"/>
    <property type="molecule type" value="Genomic_DNA"/>
</dbReference>
<evidence type="ECO:0000259" key="1">
    <source>
        <dbReference type="Pfam" id="PF01590"/>
    </source>
</evidence>
<reference evidence="3 4" key="1">
    <citation type="journal article" date="2019" name="Int. J. Syst. Evol. Microbiol.">
        <title>The Global Catalogue of Microorganisms (GCM) 10K type strain sequencing project: providing services to taxonomists for standard genome sequencing and annotation.</title>
        <authorList>
            <consortium name="The Broad Institute Genomics Platform"/>
            <consortium name="The Broad Institute Genome Sequencing Center for Infectious Disease"/>
            <person name="Wu L."/>
            <person name="Ma J."/>
        </authorList>
    </citation>
    <scope>NUCLEOTIDE SEQUENCE [LARGE SCALE GENOMIC DNA]</scope>
    <source>
        <strain evidence="3 4">JCM 12762</strain>
    </source>
</reference>
<dbReference type="PANTHER" id="PTHR43102">
    <property type="entry name" value="SLR1143 PROTEIN"/>
    <property type="match status" value="1"/>
</dbReference>
<organism evidence="3 4">
    <name type="scientific">Rhodoglobus aureus</name>
    <dbReference type="NCBI Taxonomy" id="191497"/>
    <lineage>
        <taxon>Bacteria</taxon>
        <taxon>Bacillati</taxon>
        <taxon>Actinomycetota</taxon>
        <taxon>Actinomycetes</taxon>
        <taxon>Micrococcales</taxon>
        <taxon>Microbacteriaceae</taxon>
        <taxon>Rhodoglobus</taxon>
    </lineage>
</organism>
<dbReference type="Pfam" id="PF01590">
    <property type="entry name" value="GAF"/>
    <property type="match status" value="1"/>
</dbReference>
<dbReference type="Gene3D" id="3.40.50.1110">
    <property type="entry name" value="SGNH hydrolase"/>
    <property type="match status" value="1"/>
</dbReference>
<gene>
    <name evidence="3" type="ORF">GCM10009655_24610</name>
</gene>
<dbReference type="Pfam" id="PF13472">
    <property type="entry name" value="Lipase_GDSL_2"/>
    <property type="match status" value="1"/>
</dbReference>
<name>A0ABN1VWD4_9MICO</name>
<dbReference type="InterPro" id="IPR036514">
    <property type="entry name" value="SGNH_hydro_sf"/>
</dbReference>
<sequence>MGSGPAVGWGVTSHELALPGALARALSNLTGFGCTVDVMADPSMDVAGALDAMTSVPSHRYDAVIVTVGVNDALTLTPPEEWSLRLREMLEGFAASFPPDSPLFVVGIQPIESIPLFSARVSATADAHARLLNQLTMDLTSLDPRAVYLPLQPPSAQDDPPRDDRYRTGQEYARWASQLAPQMVAHLAGGPHDTRDRGTPIPGDESDRQHAVDLLSAAAIDSELTLSLNRITSLANSAFHAQTALITVLGPDSQWNLAQSGPGLGKVPRHLSLCETTIEFGNVLVIPDTLADSRFRDNPLVTAGPQIRFYAGFPIEAPSGERIGALCVIDTQPRGQNDDLNEPLLRELGLMVQKEFWHHLQDHGPSPS</sequence>
<protein>
    <recommendedName>
        <fullName evidence="5">GAF domain-containing protein</fullName>
    </recommendedName>
</protein>
<dbReference type="Gene3D" id="3.30.450.40">
    <property type="match status" value="1"/>
</dbReference>
<dbReference type="Proteomes" id="UP001500943">
    <property type="component" value="Unassembled WGS sequence"/>
</dbReference>
<dbReference type="SUPFAM" id="SSF55781">
    <property type="entry name" value="GAF domain-like"/>
    <property type="match status" value="1"/>
</dbReference>
<dbReference type="InterPro" id="IPR029016">
    <property type="entry name" value="GAF-like_dom_sf"/>
</dbReference>
<evidence type="ECO:0008006" key="5">
    <source>
        <dbReference type="Google" id="ProtNLM"/>
    </source>
</evidence>
<dbReference type="PANTHER" id="PTHR43102:SF2">
    <property type="entry name" value="GAF DOMAIN-CONTAINING PROTEIN"/>
    <property type="match status" value="1"/>
</dbReference>